<dbReference type="GO" id="GO:0005829">
    <property type="term" value="C:cytosol"/>
    <property type="evidence" value="ECO:0007669"/>
    <property type="project" value="TreeGrafter"/>
</dbReference>
<evidence type="ECO:0000259" key="3">
    <source>
        <dbReference type="Pfam" id="PF00296"/>
    </source>
</evidence>
<evidence type="ECO:0000313" key="5">
    <source>
        <dbReference type="Proteomes" id="UP000198131"/>
    </source>
</evidence>
<proteinExistence type="predicted"/>
<dbReference type="RefSeq" id="WP_088842387.1">
    <property type="nucleotide sequence ID" value="NZ_FYEW01000001.1"/>
</dbReference>
<gene>
    <name evidence="4" type="ORF">SAMN06265337_1118</name>
</gene>
<dbReference type="InterPro" id="IPR036661">
    <property type="entry name" value="Luciferase-like_sf"/>
</dbReference>
<dbReference type="CDD" id="cd00347">
    <property type="entry name" value="Flavin_utilizing_monoxygenases"/>
    <property type="match status" value="2"/>
</dbReference>
<evidence type="ECO:0000256" key="1">
    <source>
        <dbReference type="ARBA" id="ARBA00007789"/>
    </source>
</evidence>
<dbReference type="NCBIfam" id="TIGR03558">
    <property type="entry name" value="oxido_grp_1"/>
    <property type="match status" value="1"/>
</dbReference>
<reference evidence="5" key="1">
    <citation type="submission" date="2017-06" db="EMBL/GenBank/DDBJ databases">
        <authorList>
            <person name="Varghese N."/>
            <person name="Submissions S."/>
        </authorList>
    </citation>
    <scope>NUCLEOTIDE SEQUENCE [LARGE SCALE GENOMIC DNA]</scope>
    <source>
        <strain evidence="5">DSM 11116</strain>
    </source>
</reference>
<name>A0A212TF34_9BACT</name>
<dbReference type="EMBL" id="FYEW01000001">
    <property type="protein sequence ID" value="SNC64629.1"/>
    <property type="molecule type" value="Genomic_DNA"/>
</dbReference>
<organism evidence="4 5">
    <name type="scientific">Hymenobacter gelipurpurascens</name>
    <dbReference type="NCBI Taxonomy" id="89968"/>
    <lineage>
        <taxon>Bacteria</taxon>
        <taxon>Pseudomonadati</taxon>
        <taxon>Bacteroidota</taxon>
        <taxon>Cytophagia</taxon>
        <taxon>Cytophagales</taxon>
        <taxon>Hymenobacteraceae</taxon>
        <taxon>Hymenobacter</taxon>
    </lineage>
</organism>
<dbReference type="InterPro" id="IPR050766">
    <property type="entry name" value="Bact_Lucif_Oxidored"/>
</dbReference>
<dbReference type="AlphaFoldDB" id="A0A212TF34"/>
<evidence type="ECO:0000256" key="2">
    <source>
        <dbReference type="ARBA" id="ARBA00074555"/>
    </source>
</evidence>
<dbReference type="Proteomes" id="UP000198131">
    <property type="component" value="Unassembled WGS sequence"/>
</dbReference>
<comment type="similarity">
    <text evidence="1">To bacterial alkanal monooxygenase alpha and beta chains.</text>
</comment>
<evidence type="ECO:0000313" key="4">
    <source>
        <dbReference type="EMBL" id="SNC64629.1"/>
    </source>
</evidence>
<dbReference type="OrthoDB" id="9780518at2"/>
<dbReference type="InterPro" id="IPR019949">
    <property type="entry name" value="CmoO-like"/>
</dbReference>
<dbReference type="FunFam" id="3.20.20.30:FF:000002">
    <property type="entry name" value="LLM class flavin-dependent oxidoreductase"/>
    <property type="match status" value="1"/>
</dbReference>
<sequence>MTTTSLAGLPLSVLDLAPILAGHTPADTFRNSLDLAQHAEQWGYKRFWLAEHHNMASIASSATSILIGHIASGTKSIRVGSGGIMLPNHAPLVIAEQFGTLATLFPDRIDLGLGRAPGTDQVTAMALRRDARGSANDFPENVQELQLYLSAENRTGRVRAVPGEGLDIPIWLLGSSTYSAQLAGMLGLPFAFASHFAPTYLHEALRLYRSSFRPSEQLQEPYPMACINVIAADTDAQAEQLATSFYTFALGIIRGTSAPLQPPVESMNGRWSDMEEAAVRQMMTYVFIGGPEKIARQLAAFADKTQVKELMVVSHIYDPAARLRSYEILAELKGSLQTSAEVANVQLA</sequence>
<dbReference type="SUPFAM" id="SSF51679">
    <property type="entry name" value="Bacterial luciferase-like"/>
    <property type="match status" value="1"/>
</dbReference>
<dbReference type="GO" id="GO:0016705">
    <property type="term" value="F:oxidoreductase activity, acting on paired donors, with incorporation or reduction of molecular oxygen"/>
    <property type="evidence" value="ECO:0007669"/>
    <property type="project" value="InterPro"/>
</dbReference>
<accession>A0A212TF34</accession>
<protein>
    <recommendedName>
        <fullName evidence="2">Luciferase-like monooxygenase</fullName>
    </recommendedName>
</protein>
<feature type="domain" description="Luciferase-like" evidence="3">
    <location>
        <begin position="22"/>
        <end position="303"/>
    </location>
</feature>
<keyword evidence="5" id="KW-1185">Reference proteome</keyword>
<dbReference type="PANTHER" id="PTHR30137:SF6">
    <property type="entry name" value="LUCIFERASE-LIKE MONOOXYGENASE"/>
    <property type="match status" value="1"/>
</dbReference>
<dbReference type="PANTHER" id="PTHR30137">
    <property type="entry name" value="LUCIFERASE-LIKE MONOOXYGENASE"/>
    <property type="match status" value="1"/>
</dbReference>
<dbReference type="Pfam" id="PF00296">
    <property type="entry name" value="Bac_luciferase"/>
    <property type="match status" value="1"/>
</dbReference>
<dbReference type="InterPro" id="IPR011251">
    <property type="entry name" value="Luciferase-like_dom"/>
</dbReference>
<dbReference type="Gene3D" id="3.20.20.30">
    <property type="entry name" value="Luciferase-like domain"/>
    <property type="match status" value="1"/>
</dbReference>